<evidence type="ECO:0000313" key="1">
    <source>
        <dbReference type="EMBL" id="TNN50428.1"/>
    </source>
</evidence>
<keyword evidence="2" id="KW-1185">Reference proteome</keyword>
<dbReference type="AlphaFoldDB" id="A0A4Z2GA90"/>
<dbReference type="EMBL" id="SRLO01000617">
    <property type="protein sequence ID" value="TNN50428.1"/>
    <property type="molecule type" value="Genomic_DNA"/>
</dbReference>
<comment type="caution">
    <text evidence="1">The sequence shown here is derived from an EMBL/GenBank/DDBJ whole genome shotgun (WGS) entry which is preliminary data.</text>
</comment>
<protein>
    <submittedName>
        <fullName evidence="1">Uncharacterized protein</fullName>
    </submittedName>
</protein>
<gene>
    <name evidence="1" type="ORF">EYF80_039354</name>
</gene>
<accession>A0A4Z2GA90</accession>
<sequence>MASAPPRAHMAVAVDNDVVGEDESGRPDVDVSCSNVYRERRTKSPSLCAARFTHKSLMASAPPRAHMAVATVTPKSQGHMTSVHFVV</sequence>
<organism evidence="1 2">
    <name type="scientific">Liparis tanakae</name>
    <name type="common">Tanaka's snailfish</name>
    <dbReference type="NCBI Taxonomy" id="230148"/>
    <lineage>
        <taxon>Eukaryota</taxon>
        <taxon>Metazoa</taxon>
        <taxon>Chordata</taxon>
        <taxon>Craniata</taxon>
        <taxon>Vertebrata</taxon>
        <taxon>Euteleostomi</taxon>
        <taxon>Actinopterygii</taxon>
        <taxon>Neopterygii</taxon>
        <taxon>Teleostei</taxon>
        <taxon>Neoteleostei</taxon>
        <taxon>Acanthomorphata</taxon>
        <taxon>Eupercaria</taxon>
        <taxon>Perciformes</taxon>
        <taxon>Cottioidei</taxon>
        <taxon>Cottales</taxon>
        <taxon>Liparidae</taxon>
        <taxon>Liparis</taxon>
    </lineage>
</organism>
<dbReference type="Proteomes" id="UP000314294">
    <property type="component" value="Unassembled WGS sequence"/>
</dbReference>
<proteinExistence type="predicted"/>
<name>A0A4Z2GA90_9TELE</name>
<reference evidence="1 2" key="1">
    <citation type="submission" date="2019-03" db="EMBL/GenBank/DDBJ databases">
        <title>First draft genome of Liparis tanakae, snailfish: a comprehensive survey of snailfish specific genes.</title>
        <authorList>
            <person name="Kim W."/>
            <person name="Song I."/>
            <person name="Jeong J.-H."/>
            <person name="Kim D."/>
            <person name="Kim S."/>
            <person name="Ryu S."/>
            <person name="Song J.Y."/>
            <person name="Lee S.K."/>
        </authorList>
    </citation>
    <scope>NUCLEOTIDE SEQUENCE [LARGE SCALE GENOMIC DNA]</scope>
    <source>
        <tissue evidence="1">Muscle</tissue>
    </source>
</reference>
<evidence type="ECO:0000313" key="2">
    <source>
        <dbReference type="Proteomes" id="UP000314294"/>
    </source>
</evidence>